<accession>A0ABR1P8P2</accession>
<comment type="caution">
    <text evidence="1">The sequence shown here is derived from an EMBL/GenBank/DDBJ whole genome shotgun (WGS) entry which is preliminary data.</text>
</comment>
<reference evidence="1 2" key="1">
    <citation type="submission" date="2024-02" db="EMBL/GenBank/DDBJ databases">
        <title>De novo assembly and annotation of 12 fungi associated with fruit tree decline syndrome in Ontario, Canada.</title>
        <authorList>
            <person name="Sulman M."/>
            <person name="Ellouze W."/>
            <person name="Ilyukhin E."/>
        </authorList>
    </citation>
    <scope>NUCLEOTIDE SEQUENCE [LARGE SCALE GENOMIC DNA]</scope>
    <source>
        <strain evidence="1 2">M169</strain>
    </source>
</reference>
<dbReference type="Proteomes" id="UP001430848">
    <property type="component" value="Unassembled WGS sequence"/>
</dbReference>
<dbReference type="SUPFAM" id="SSF55729">
    <property type="entry name" value="Acyl-CoA N-acyltransferases (Nat)"/>
    <property type="match status" value="1"/>
</dbReference>
<evidence type="ECO:0008006" key="3">
    <source>
        <dbReference type="Google" id="ProtNLM"/>
    </source>
</evidence>
<keyword evidence="2" id="KW-1185">Reference proteome</keyword>
<sequence length="311" mass="35021">MCYILCFLRWFSVIRKQFDLNYIRAFLPTIKYSSIDKMGFTSKTDYDLEVLDRPGTTQSVEEISRLRSQLCQLGKLCFDPLPDYQVFERSSSTSFHDKIIVLAKQGDELIAFLSAVVLPISGRKDPVVHTGLTVIHPSHRKSGVIHSLFAGLFLHLFSIYPNGLWLSTLSGIITSLGHIAAYTSNVFPSPQWNEAHPTARPSDTHLQIAGEISAKYRQMLLISPEAHFDERAFVFRAQTPRLGGRPSADAAKVLKQDHRNLTLTRFYRDLLRDPGDEVLQVSYFDPGFTFGKGADVLAKASMIISHFTRAP</sequence>
<dbReference type="InterPro" id="IPR016181">
    <property type="entry name" value="Acyl_CoA_acyltransferase"/>
</dbReference>
<dbReference type="Gene3D" id="3.40.630.30">
    <property type="match status" value="1"/>
</dbReference>
<dbReference type="EMBL" id="JAKNSF020000030">
    <property type="protein sequence ID" value="KAK7729221.1"/>
    <property type="molecule type" value="Genomic_DNA"/>
</dbReference>
<name>A0ABR1P8P2_DIAER</name>
<evidence type="ECO:0000313" key="2">
    <source>
        <dbReference type="Proteomes" id="UP001430848"/>
    </source>
</evidence>
<organism evidence="1 2">
    <name type="scientific">Diaporthe eres</name>
    <name type="common">Phomopsis oblonga</name>
    <dbReference type="NCBI Taxonomy" id="83184"/>
    <lineage>
        <taxon>Eukaryota</taxon>
        <taxon>Fungi</taxon>
        <taxon>Dikarya</taxon>
        <taxon>Ascomycota</taxon>
        <taxon>Pezizomycotina</taxon>
        <taxon>Sordariomycetes</taxon>
        <taxon>Sordariomycetidae</taxon>
        <taxon>Diaporthales</taxon>
        <taxon>Diaporthaceae</taxon>
        <taxon>Diaporthe</taxon>
        <taxon>Diaporthe eres species complex</taxon>
    </lineage>
</organism>
<gene>
    <name evidence="1" type="ORF">SLS63_006353</name>
</gene>
<evidence type="ECO:0000313" key="1">
    <source>
        <dbReference type="EMBL" id="KAK7729221.1"/>
    </source>
</evidence>
<protein>
    <recommendedName>
        <fullName evidence="3">N-acetyltransferase domain-containing protein</fullName>
    </recommendedName>
</protein>
<proteinExistence type="predicted"/>